<accession>A0A2G4EW77</accession>
<keyword evidence="3" id="KW-1185">Reference proteome</keyword>
<evidence type="ECO:0000256" key="1">
    <source>
        <dbReference type="SAM" id="MobiDB-lite"/>
    </source>
</evidence>
<reference evidence="2" key="1">
    <citation type="submission" date="2017-10" db="EMBL/GenBank/DDBJ databases">
        <title>Draft genome sequence of the planktic cyanobacteria Tychonema bourrellyi isolated from alpine lentic freshwater.</title>
        <authorList>
            <person name="Tett A."/>
            <person name="Armanini F."/>
            <person name="Asnicar F."/>
            <person name="Boscaini A."/>
            <person name="Pasolli E."/>
            <person name="Zolfo M."/>
            <person name="Donati C."/>
            <person name="Salmaso N."/>
            <person name="Segata N."/>
        </authorList>
    </citation>
    <scope>NUCLEOTIDE SEQUENCE</scope>
    <source>
        <strain evidence="2">FEM_GT703</strain>
    </source>
</reference>
<comment type="caution">
    <text evidence="2">The sequence shown here is derived from an EMBL/GenBank/DDBJ whole genome shotgun (WGS) entry which is preliminary data.</text>
</comment>
<evidence type="ECO:0000313" key="3">
    <source>
        <dbReference type="Proteomes" id="UP000226442"/>
    </source>
</evidence>
<protein>
    <submittedName>
        <fullName evidence="2">Uncharacterized protein</fullName>
    </submittedName>
</protein>
<dbReference type="RefSeq" id="WP_096831408.1">
    <property type="nucleotide sequence ID" value="NZ_NXIB02000153.1"/>
</dbReference>
<dbReference type="AlphaFoldDB" id="A0A2G4EW77"/>
<proteinExistence type="predicted"/>
<dbReference type="EMBL" id="NXIB02000153">
    <property type="protein sequence ID" value="PHX53812.1"/>
    <property type="molecule type" value="Genomic_DNA"/>
</dbReference>
<feature type="region of interest" description="Disordered" evidence="1">
    <location>
        <begin position="69"/>
        <end position="105"/>
    </location>
</feature>
<dbReference type="OrthoDB" id="560634at2"/>
<sequence>MNAEKLPQMLQAGFHLTLGATSFLIETLQDPVKRSENLEKLNSDLGILADELLEKGEMTDREARNFVDTIFSGASDRENKESESVSSKQSDSPTGTPSDSVAQPDVVLEIQELTAQMVALRTQLESLRAENSQD</sequence>
<organism evidence="2 3">
    <name type="scientific">Tychonema bourrellyi FEM_GT703</name>
    <dbReference type="NCBI Taxonomy" id="2040638"/>
    <lineage>
        <taxon>Bacteria</taxon>
        <taxon>Bacillati</taxon>
        <taxon>Cyanobacteriota</taxon>
        <taxon>Cyanophyceae</taxon>
        <taxon>Oscillatoriophycideae</taxon>
        <taxon>Oscillatoriales</taxon>
        <taxon>Microcoleaceae</taxon>
        <taxon>Tychonema</taxon>
    </lineage>
</organism>
<gene>
    <name evidence="2" type="ORF">CP500_019550</name>
</gene>
<name>A0A2G4EW77_9CYAN</name>
<evidence type="ECO:0000313" key="2">
    <source>
        <dbReference type="EMBL" id="PHX53812.1"/>
    </source>
</evidence>
<dbReference type="Proteomes" id="UP000226442">
    <property type="component" value="Unassembled WGS sequence"/>
</dbReference>